<sequence>MASSGIIYHTLFKTALPLSKKCSSQVSQRLNSLVFKMGASPGLIYAESGDLRRLQVFATEVQRQSRGARTFTPIVPPMEAPVFAQARLADSAFSKVADVEGMDAFGAEMVKRGLEHFWIDVNRQQLFSARS</sequence>
<proteinExistence type="predicted"/>
<dbReference type="EMBL" id="JAKNSF020000070">
    <property type="protein sequence ID" value="KAK7721618.1"/>
    <property type="molecule type" value="Genomic_DNA"/>
</dbReference>
<keyword evidence="2" id="KW-1185">Reference proteome</keyword>
<dbReference type="Proteomes" id="UP001430848">
    <property type="component" value="Unassembled WGS sequence"/>
</dbReference>
<gene>
    <name evidence="1" type="ORF">SLS63_009524</name>
</gene>
<evidence type="ECO:0000313" key="2">
    <source>
        <dbReference type="Proteomes" id="UP001430848"/>
    </source>
</evidence>
<protein>
    <submittedName>
        <fullName evidence="1">Uncharacterized protein</fullName>
    </submittedName>
</protein>
<accession>A0ABR1NZJ7</accession>
<evidence type="ECO:0000313" key="1">
    <source>
        <dbReference type="EMBL" id="KAK7721618.1"/>
    </source>
</evidence>
<reference evidence="1 2" key="1">
    <citation type="submission" date="2024-02" db="EMBL/GenBank/DDBJ databases">
        <title>De novo assembly and annotation of 12 fungi associated with fruit tree decline syndrome in Ontario, Canada.</title>
        <authorList>
            <person name="Sulman M."/>
            <person name="Ellouze W."/>
            <person name="Ilyukhin E."/>
        </authorList>
    </citation>
    <scope>NUCLEOTIDE SEQUENCE [LARGE SCALE GENOMIC DNA]</scope>
    <source>
        <strain evidence="1 2">M169</strain>
    </source>
</reference>
<name>A0ABR1NZJ7_DIAER</name>
<organism evidence="1 2">
    <name type="scientific">Diaporthe eres</name>
    <name type="common">Phomopsis oblonga</name>
    <dbReference type="NCBI Taxonomy" id="83184"/>
    <lineage>
        <taxon>Eukaryota</taxon>
        <taxon>Fungi</taxon>
        <taxon>Dikarya</taxon>
        <taxon>Ascomycota</taxon>
        <taxon>Pezizomycotina</taxon>
        <taxon>Sordariomycetes</taxon>
        <taxon>Sordariomycetidae</taxon>
        <taxon>Diaporthales</taxon>
        <taxon>Diaporthaceae</taxon>
        <taxon>Diaporthe</taxon>
        <taxon>Diaporthe eres species complex</taxon>
    </lineage>
</organism>
<comment type="caution">
    <text evidence="1">The sequence shown here is derived from an EMBL/GenBank/DDBJ whole genome shotgun (WGS) entry which is preliminary data.</text>
</comment>